<dbReference type="NCBIfam" id="TIGR01633">
    <property type="entry name" value="phi3626_gp14_N"/>
    <property type="match status" value="1"/>
</dbReference>
<comment type="caution">
    <text evidence="3">The sequence shown here is derived from an EMBL/GenBank/DDBJ whole genome shotgun (WGS) entry which is preliminary data.</text>
</comment>
<protein>
    <submittedName>
        <fullName evidence="3">Phage tail family protein</fullName>
    </submittedName>
</protein>
<dbReference type="InterPro" id="IPR054738">
    <property type="entry name" value="Siphovirus-type_tail_C"/>
</dbReference>
<evidence type="ECO:0000313" key="4">
    <source>
        <dbReference type="Proteomes" id="UP001291930"/>
    </source>
</evidence>
<reference evidence="4" key="1">
    <citation type="submission" date="2023-11" db="EMBL/GenBank/DDBJ databases">
        <title>Genome Sequence of Bacillus pseudomycoides stain BUPM19.</title>
        <authorList>
            <person name="Farhat A."/>
        </authorList>
    </citation>
    <scope>NUCLEOTIDE SEQUENCE [LARGE SCALE GENOMIC DNA]</scope>
    <source>
        <strain evidence="4">BUPM19</strain>
    </source>
</reference>
<dbReference type="EMBL" id="JAXOVW010000175">
    <property type="protein sequence ID" value="MDZ5610546.1"/>
    <property type="molecule type" value="Genomic_DNA"/>
</dbReference>
<dbReference type="InterPro" id="IPR006520">
    <property type="entry name" value="Dit_BPSPP_N"/>
</dbReference>
<dbReference type="Gene3D" id="2.40.30.200">
    <property type="match status" value="1"/>
</dbReference>
<dbReference type="Pfam" id="PF22768">
    <property type="entry name" value="SPP1_Dit"/>
    <property type="match status" value="1"/>
</dbReference>
<name>A0ABU5K479_9BACI</name>
<evidence type="ECO:0000259" key="2">
    <source>
        <dbReference type="Pfam" id="PF22768"/>
    </source>
</evidence>
<dbReference type="Pfam" id="PF05709">
    <property type="entry name" value="Sipho_tail"/>
    <property type="match status" value="1"/>
</dbReference>
<feature type="domain" description="Siphovirus-type tail component C-terminal" evidence="2">
    <location>
        <begin position="330"/>
        <end position="423"/>
    </location>
</feature>
<organism evidence="3 4">
    <name type="scientific">Bacillus bingmayongensis</name>
    <dbReference type="NCBI Taxonomy" id="1150157"/>
    <lineage>
        <taxon>Bacteria</taxon>
        <taxon>Bacillati</taxon>
        <taxon>Bacillota</taxon>
        <taxon>Bacilli</taxon>
        <taxon>Bacillales</taxon>
        <taxon>Bacillaceae</taxon>
        <taxon>Bacillus</taxon>
    </lineage>
</organism>
<gene>
    <name evidence="3" type="ORF">U2I54_26925</name>
</gene>
<keyword evidence="4" id="KW-1185">Reference proteome</keyword>
<sequence length="424" mass="48059">KSGADLQKLKEDLAGWLITEEAQELVFDAEPDRIYLAVVDETFDPEELVNIGQGVITFICPMPYKLGKEQTATAKLENNQLKLNIQNTGTKYSNPKFTITVANPSTFFDIINKNGDQYFRMGYPVKIDETPLERNELAMWDQMSSMVGWTEATKVEGGTVSGKMKTNGYQFLAESYGTGTTFHGPTVKKSIPKGPLQDFIMQAHIRCMGDNPVEMGRVEIALLDESSNVVTKISMNDLYWQAEQNLGSMVIGAEGHPKRQTLIYESGDKPTVWNKFYGRLWIARVGDYWEAYISKFTKHDGKDESERFATWRDVGKDHMNTVAQVQIHIGQWGSTTPCNLMTIDDLKIWKVNQNTQRQIPYIVEVGDIVEVDTKDASIRINGKDAIYTKDFMSDYITIEKGQNDISFLPADIGQVEVSYRERYL</sequence>
<feature type="domain" description="Siphovirus-type tail component RIFT-related" evidence="1">
    <location>
        <begin position="2"/>
        <end position="60"/>
    </location>
</feature>
<evidence type="ECO:0000259" key="1">
    <source>
        <dbReference type="Pfam" id="PF05709"/>
    </source>
</evidence>
<proteinExistence type="predicted"/>
<feature type="non-terminal residue" evidence="3">
    <location>
        <position position="1"/>
    </location>
</feature>
<dbReference type="InterPro" id="IPR008841">
    <property type="entry name" value="Siphovirus-type_tail_N"/>
</dbReference>
<accession>A0ABU5K479</accession>
<dbReference type="Proteomes" id="UP001291930">
    <property type="component" value="Unassembled WGS sequence"/>
</dbReference>
<dbReference type="Gene3D" id="2.60.120.860">
    <property type="match status" value="1"/>
</dbReference>
<evidence type="ECO:0000313" key="3">
    <source>
        <dbReference type="EMBL" id="MDZ5610546.1"/>
    </source>
</evidence>
<dbReference type="RefSeq" id="WP_374219739.1">
    <property type="nucleotide sequence ID" value="NZ_JAXOVW010000175.1"/>
</dbReference>